<name>A0A2T7NBR0_POMCA</name>
<keyword evidence="3" id="KW-1185">Reference proteome</keyword>
<organism evidence="2 3">
    <name type="scientific">Pomacea canaliculata</name>
    <name type="common">Golden apple snail</name>
    <dbReference type="NCBI Taxonomy" id="400727"/>
    <lineage>
        <taxon>Eukaryota</taxon>
        <taxon>Metazoa</taxon>
        <taxon>Spiralia</taxon>
        <taxon>Lophotrochozoa</taxon>
        <taxon>Mollusca</taxon>
        <taxon>Gastropoda</taxon>
        <taxon>Caenogastropoda</taxon>
        <taxon>Architaenioglossa</taxon>
        <taxon>Ampullarioidea</taxon>
        <taxon>Ampullariidae</taxon>
        <taxon>Pomacea</taxon>
    </lineage>
</organism>
<feature type="region of interest" description="Disordered" evidence="1">
    <location>
        <begin position="77"/>
        <end position="101"/>
    </location>
</feature>
<dbReference type="AlphaFoldDB" id="A0A2T7NBR0"/>
<reference evidence="2 3" key="1">
    <citation type="submission" date="2018-04" db="EMBL/GenBank/DDBJ databases">
        <title>The genome of golden apple snail Pomacea canaliculata provides insight into stress tolerance and invasive adaptation.</title>
        <authorList>
            <person name="Liu C."/>
            <person name="Liu B."/>
            <person name="Ren Y."/>
            <person name="Zhang Y."/>
            <person name="Wang H."/>
            <person name="Li S."/>
            <person name="Jiang F."/>
            <person name="Yin L."/>
            <person name="Zhang G."/>
            <person name="Qian W."/>
            <person name="Fan W."/>
        </authorList>
    </citation>
    <scope>NUCLEOTIDE SEQUENCE [LARGE SCALE GENOMIC DNA]</scope>
    <source>
        <strain evidence="2">SZHN2017</strain>
        <tissue evidence="2">Muscle</tissue>
    </source>
</reference>
<feature type="region of interest" description="Disordered" evidence="1">
    <location>
        <begin position="1"/>
        <end position="21"/>
    </location>
</feature>
<evidence type="ECO:0000313" key="2">
    <source>
        <dbReference type="EMBL" id="PVD18604.1"/>
    </source>
</evidence>
<protein>
    <submittedName>
        <fullName evidence="2">Uncharacterized protein</fullName>
    </submittedName>
</protein>
<proteinExistence type="predicted"/>
<feature type="compositionally biased region" description="Polar residues" evidence="1">
    <location>
        <begin position="1"/>
        <end position="11"/>
    </location>
</feature>
<comment type="caution">
    <text evidence="2">The sequence shown here is derived from an EMBL/GenBank/DDBJ whole genome shotgun (WGS) entry which is preliminary data.</text>
</comment>
<evidence type="ECO:0000313" key="3">
    <source>
        <dbReference type="Proteomes" id="UP000245119"/>
    </source>
</evidence>
<dbReference type="Proteomes" id="UP000245119">
    <property type="component" value="Linkage Group LG14"/>
</dbReference>
<dbReference type="EMBL" id="PZQS01000014">
    <property type="protein sequence ID" value="PVD18604.1"/>
    <property type="molecule type" value="Genomic_DNA"/>
</dbReference>
<gene>
    <name evidence="2" type="ORF">C0Q70_21154</name>
</gene>
<evidence type="ECO:0000256" key="1">
    <source>
        <dbReference type="SAM" id="MobiDB-lite"/>
    </source>
</evidence>
<accession>A0A2T7NBR0</accession>
<sequence length="101" mass="10494">MALSFVTSTVDTDVRSPPNVSDNKTCVLAGNQFHRQLPGRDKVAVVATADAITTSLTSSLTTVTHVVDVASVGVLQGVSGTNGPKPLPPGQEETSDEYLRA</sequence>